<dbReference type="InterPro" id="IPR002035">
    <property type="entry name" value="VWF_A"/>
</dbReference>
<proteinExistence type="predicted"/>
<dbReference type="Pfam" id="PF14555">
    <property type="entry name" value="UBA_4"/>
    <property type="match status" value="1"/>
</dbReference>
<evidence type="ECO:0000259" key="2">
    <source>
        <dbReference type="PROSITE" id="PS50234"/>
    </source>
</evidence>
<dbReference type="PROSITE" id="PS51468">
    <property type="entry name" value="VIT"/>
    <property type="match status" value="1"/>
</dbReference>
<dbReference type="GeneID" id="25561057"/>
<dbReference type="Gene3D" id="3.40.50.410">
    <property type="entry name" value="von Willebrand factor, type A domain"/>
    <property type="match status" value="1"/>
</dbReference>
<dbReference type="InterPro" id="IPR009060">
    <property type="entry name" value="UBA-like_sf"/>
</dbReference>
<dbReference type="eggNOG" id="ENOG502QRPK">
    <property type="taxonomic scope" value="Eukaryota"/>
</dbReference>
<protein>
    <submittedName>
        <fullName evidence="4">von Willebrand factor A domain containing 5A</fullName>
    </submittedName>
</protein>
<dbReference type="OrthoDB" id="1729737at2759"/>
<feature type="domain" description="VIT" evidence="3">
    <location>
        <begin position="72"/>
        <end position="200"/>
    </location>
</feature>
<dbReference type="Pfam" id="PF13768">
    <property type="entry name" value="VWA_3"/>
    <property type="match status" value="1"/>
</dbReference>
<dbReference type="RefSeq" id="XP_013761909.1">
    <property type="nucleotide sequence ID" value="XM_013906455.1"/>
</dbReference>
<dbReference type="Proteomes" id="UP000054408">
    <property type="component" value="Unassembled WGS sequence"/>
</dbReference>
<dbReference type="Pfam" id="PF08487">
    <property type="entry name" value="VIT"/>
    <property type="match status" value="1"/>
</dbReference>
<gene>
    <name evidence="4" type="ORF">AMSG_01302</name>
</gene>
<dbReference type="Gene3D" id="1.10.8.10">
    <property type="entry name" value="DNA helicase RuvA subunit, C-terminal domain"/>
    <property type="match status" value="1"/>
</dbReference>
<name>A0A0L0DMR7_THETB</name>
<feature type="domain" description="VWFA" evidence="2">
    <location>
        <begin position="344"/>
        <end position="520"/>
    </location>
</feature>
<accession>A0A0L0DMR7</accession>
<feature type="region of interest" description="Disordered" evidence="1">
    <location>
        <begin position="845"/>
        <end position="901"/>
    </location>
</feature>
<feature type="compositionally biased region" description="Pro residues" evidence="1">
    <location>
        <begin position="783"/>
        <end position="797"/>
    </location>
</feature>
<keyword evidence="5" id="KW-1185">Reference proteome</keyword>
<dbReference type="SMART" id="SM00609">
    <property type="entry name" value="VIT"/>
    <property type="match status" value="1"/>
</dbReference>
<dbReference type="OMA" id="PSHPIAM"/>
<dbReference type="PANTHER" id="PTHR45737">
    <property type="entry name" value="VON WILLEBRAND FACTOR A DOMAIN-CONTAINING PROTEIN 5A"/>
    <property type="match status" value="1"/>
</dbReference>
<evidence type="ECO:0000259" key="3">
    <source>
        <dbReference type="PROSITE" id="PS51468"/>
    </source>
</evidence>
<dbReference type="InterPro" id="IPR036465">
    <property type="entry name" value="vWFA_dom_sf"/>
</dbReference>
<dbReference type="PROSITE" id="PS50234">
    <property type="entry name" value="VWFA"/>
    <property type="match status" value="1"/>
</dbReference>
<dbReference type="Gene3D" id="1.20.5.110">
    <property type="match status" value="1"/>
</dbReference>
<dbReference type="PANTHER" id="PTHR45737:SF6">
    <property type="entry name" value="VON WILLEBRAND FACTOR A DOMAIN-CONTAINING PROTEIN 5A"/>
    <property type="match status" value="1"/>
</dbReference>
<organism evidence="4 5">
    <name type="scientific">Thecamonas trahens ATCC 50062</name>
    <dbReference type="NCBI Taxonomy" id="461836"/>
    <lineage>
        <taxon>Eukaryota</taxon>
        <taxon>Apusozoa</taxon>
        <taxon>Apusomonadida</taxon>
        <taxon>Apusomonadidae</taxon>
        <taxon>Thecamonas</taxon>
    </lineage>
</organism>
<dbReference type="SUPFAM" id="SSF53300">
    <property type="entry name" value="vWA-like"/>
    <property type="match status" value="1"/>
</dbReference>
<sequence>MSSQQEKVAMFQGITGASEATTRQFLSRAGWNAEMALSNYFEAGLEPETVPVPVAPPVNATGPADEDPLVGDEVCALVAAGTRRAMPLVGATVHAVVLDLAADVDVVFRFVNDSDDALEASFVFRNDDVAICGFEAQVGDLQIEGVVQEKQAARAAYTAAVAAGDGAFLLEQGVNESVLVLAIGNVLPHQSVLIRLRYVIELELERDAVVLPISLARLPLADPASLPDAAPDDAATAEVPPGLAVTVAATMPSAIHDVVSLTHDVRTERESDERVHVTVERPLGGEVASAPLVVRFHLDAANQPRLECQASGLLGDDALAFTIVPEAGDLFDASAAELGAQRAELIFLVDRSGSMAGSRMNQAKNALQLFLRSIPMGSKFNIVSFGSRYEKLFASAVEYNDRSLTRARAAVAGMKADLNQTDILPPLRDIFASEPEDGVPRQLLILTDGEVPNTSEVLTFARNAASETRVFTFGIGAEASRTLVKGLARAGRGYAEFVVSGERIEPVVARQLRRALQPAITNARIDWGGLADKVVQCPAALPPIFAGQAFTVFALVDGDRAEGAVDNVHTVALVGDTPMGGFDLALEFNIAEDVVPGDLLHRIAARNLIKQLERNVGKPGPAGKAARNRVVHLATKYSLISSCTSFVALDKRDAETRRAAIRTNLARVDLDPAASAAAAASEAGVRDLPDSVGVAVSADILPTEPGPMPISRDAYADTDTLLDSIEEAIERQYEISSAIGQELHNQNNMLNEVAAPPPPAARSSDGFFSALRSVFSSSSAAAAPPPAPRAAPAPPPGAAMFQAMAPPPPIGGAPMGSAPGYGMAQPMAYGGGGSGGGLGGSAGYAGAAPPPMRRGSSGGQGGGSGRVLARAKGSRARPPAMAEKKRSSSPRQSSRRSKALGLDTSAAVSYDYTGSGEQSLASPAWAELEAEGTADGSLFGAAPMAAHASRGSLFSSDDDEDGSTAGDEAFSLILDAALRPVDKIIMLQSASGAWPATEALASVLGVPVRTGAPDGASDDAWATALVLAHLAATLANDEDEWALLAQKAKHWLRKQLGDRCQAVLDAAVAVIGG</sequence>
<dbReference type="CDD" id="cd14348">
    <property type="entry name" value="UBA_p47"/>
    <property type="match status" value="1"/>
</dbReference>
<dbReference type="STRING" id="461836.A0A0L0DMR7"/>
<dbReference type="SMART" id="SM00327">
    <property type="entry name" value="VWA"/>
    <property type="match status" value="1"/>
</dbReference>
<evidence type="ECO:0000313" key="5">
    <source>
        <dbReference type="Proteomes" id="UP000054408"/>
    </source>
</evidence>
<evidence type="ECO:0000256" key="1">
    <source>
        <dbReference type="SAM" id="MobiDB-lite"/>
    </source>
</evidence>
<dbReference type="InterPro" id="IPR013694">
    <property type="entry name" value="VIT"/>
</dbReference>
<evidence type="ECO:0000313" key="4">
    <source>
        <dbReference type="EMBL" id="KNC53592.1"/>
    </source>
</evidence>
<feature type="compositionally biased region" description="Gly residues" evidence="1">
    <location>
        <begin position="856"/>
        <end position="865"/>
    </location>
</feature>
<feature type="region of interest" description="Disordered" evidence="1">
    <location>
        <begin position="779"/>
        <end position="805"/>
    </location>
</feature>
<dbReference type="EMBL" id="GL349437">
    <property type="protein sequence ID" value="KNC53592.1"/>
    <property type="molecule type" value="Genomic_DNA"/>
</dbReference>
<dbReference type="SUPFAM" id="SSF46934">
    <property type="entry name" value="UBA-like"/>
    <property type="match status" value="1"/>
</dbReference>
<dbReference type="AlphaFoldDB" id="A0A0L0DMR7"/>
<reference evidence="4 5" key="1">
    <citation type="submission" date="2010-05" db="EMBL/GenBank/DDBJ databases">
        <title>The Genome Sequence of Thecamonas trahens ATCC 50062.</title>
        <authorList>
            <consortium name="The Broad Institute Genome Sequencing Platform"/>
            <person name="Russ C."/>
            <person name="Cuomo C."/>
            <person name="Shea T."/>
            <person name="Young S.K."/>
            <person name="Zeng Q."/>
            <person name="Koehrsen M."/>
            <person name="Haas B."/>
            <person name="Borodovsky M."/>
            <person name="Guigo R."/>
            <person name="Alvarado L."/>
            <person name="Berlin A."/>
            <person name="Bochicchio J."/>
            <person name="Borenstein D."/>
            <person name="Chapman S."/>
            <person name="Chen Z."/>
            <person name="Freedman E."/>
            <person name="Gellesch M."/>
            <person name="Goldberg J."/>
            <person name="Griggs A."/>
            <person name="Gujja S."/>
            <person name="Heilman E."/>
            <person name="Heiman D."/>
            <person name="Hepburn T."/>
            <person name="Howarth C."/>
            <person name="Jen D."/>
            <person name="Larson L."/>
            <person name="Mehta T."/>
            <person name="Park D."/>
            <person name="Pearson M."/>
            <person name="Roberts A."/>
            <person name="Saif S."/>
            <person name="Shenoy N."/>
            <person name="Sisk P."/>
            <person name="Stolte C."/>
            <person name="Sykes S."/>
            <person name="Thomson T."/>
            <person name="Walk T."/>
            <person name="White J."/>
            <person name="Yandava C."/>
            <person name="Burger G."/>
            <person name="Gray M.W."/>
            <person name="Holland P.W.H."/>
            <person name="King N."/>
            <person name="Lang F.B.F."/>
            <person name="Roger A.J."/>
            <person name="Ruiz-Trillo I."/>
            <person name="Lander E."/>
            <person name="Nusbaum C."/>
        </authorList>
    </citation>
    <scope>NUCLEOTIDE SEQUENCE [LARGE SCALE GENOMIC DNA]</scope>
    <source>
        <strain evidence="4 5">ATCC 50062</strain>
    </source>
</reference>